<organism evidence="2 3">
    <name type="scientific">Chitinophaga varians</name>
    <dbReference type="NCBI Taxonomy" id="2202339"/>
    <lineage>
        <taxon>Bacteria</taxon>
        <taxon>Pseudomonadati</taxon>
        <taxon>Bacteroidota</taxon>
        <taxon>Chitinophagia</taxon>
        <taxon>Chitinophagales</taxon>
        <taxon>Chitinophagaceae</taxon>
        <taxon>Chitinophaga</taxon>
    </lineage>
</organism>
<protein>
    <submittedName>
        <fullName evidence="2">Uncharacterized protein</fullName>
    </submittedName>
</protein>
<feature type="transmembrane region" description="Helical" evidence="1">
    <location>
        <begin position="45"/>
        <end position="70"/>
    </location>
</feature>
<evidence type="ECO:0000313" key="3">
    <source>
        <dbReference type="Proteomes" id="UP000570474"/>
    </source>
</evidence>
<evidence type="ECO:0000256" key="1">
    <source>
        <dbReference type="SAM" id="Phobius"/>
    </source>
</evidence>
<proteinExistence type="predicted"/>
<dbReference type="AlphaFoldDB" id="A0A847RPJ9"/>
<dbReference type="RefSeq" id="WP_168868817.1">
    <property type="nucleotide sequence ID" value="NZ_JABAIA010000001.1"/>
</dbReference>
<gene>
    <name evidence="2" type="ORF">HGH92_00490</name>
</gene>
<reference evidence="2 3" key="1">
    <citation type="submission" date="2020-04" db="EMBL/GenBank/DDBJ databases">
        <authorList>
            <person name="Yin C."/>
        </authorList>
    </citation>
    <scope>NUCLEOTIDE SEQUENCE [LARGE SCALE GENOMIC DNA]</scope>
    <source>
        <strain evidence="2 3">Ae27</strain>
    </source>
</reference>
<keyword evidence="1" id="KW-1133">Transmembrane helix</keyword>
<dbReference type="EMBL" id="JABAIA010000001">
    <property type="protein sequence ID" value="NLR62767.1"/>
    <property type="molecule type" value="Genomic_DNA"/>
</dbReference>
<keyword evidence="1" id="KW-0812">Transmembrane</keyword>
<name>A0A847RPJ9_9BACT</name>
<evidence type="ECO:0000313" key="2">
    <source>
        <dbReference type="EMBL" id="NLR62767.1"/>
    </source>
</evidence>
<feature type="transmembrane region" description="Helical" evidence="1">
    <location>
        <begin position="21"/>
        <end position="39"/>
    </location>
</feature>
<keyword evidence="3" id="KW-1185">Reference proteome</keyword>
<dbReference type="Proteomes" id="UP000570474">
    <property type="component" value="Unassembled WGS sequence"/>
</dbReference>
<accession>A0A847RPJ9</accession>
<comment type="caution">
    <text evidence="2">The sequence shown here is derived from an EMBL/GenBank/DDBJ whole genome shotgun (WGS) entry which is preliminary data.</text>
</comment>
<sequence length="76" mass="8441">MLHSLFPLKVSGHSGFRPATGFHYIISVSVQWGIAWLQALSPFSLLYIFQVITGDISVLCFRLVIVSALVQCFISL</sequence>
<keyword evidence="1" id="KW-0472">Membrane</keyword>